<feature type="region of interest" description="Disordered" evidence="1">
    <location>
        <begin position="141"/>
        <end position="160"/>
    </location>
</feature>
<dbReference type="GO" id="GO:0009297">
    <property type="term" value="P:pilus assembly"/>
    <property type="evidence" value="ECO:0007669"/>
    <property type="project" value="InterPro"/>
</dbReference>
<evidence type="ECO:0000259" key="2">
    <source>
        <dbReference type="Pfam" id="PF13953"/>
    </source>
</evidence>
<feature type="domain" description="PapC-like C-terminal" evidence="2">
    <location>
        <begin position="906"/>
        <end position="965"/>
    </location>
</feature>
<dbReference type="InterPro" id="IPR000015">
    <property type="entry name" value="Fimb_usher"/>
</dbReference>
<dbReference type="InterPro" id="IPR042186">
    <property type="entry name" value="FimD_plug_dom"/>
</dbReference>
<dbReference type="PANTHER" id="PTHR30451:SF5">
    <property type="entry name" value="SLR0019 PROTEIN"/>
    <property type="match status" value="1"/>
</dbReference>
<dbReference type="SMR" id="A2SAG7"/>
<feature type="compositionally biased region" description="Low complexity" evidence="1">
    <location>
        <begin position="206"/>
        <end position="235"/>
    </location>
</feature>
<evidence type="ECO:0000256" key="1">
    <source>
        <dbReference type="SAM" id="MobiDB-lite"/>
    </source>
</evidence>
<protein>
    <submittedName>
        <fullName evidence="3">Fimbrial usher protein</fullName>
    </submittedName>
</protein>
<dbReference type="AlphaFoldDB" id="A2SAG7"/>
<dbReference type="Gene3D" id="2.60.40.3110">
    <property type="match status" value="1"/>
</dbReference>
<dbReference type="KEGG" id="bml:BMA10229_A2992"/>
<reference evidence="3 4" key="1">
    <citation type="submission" date="2007-01" db="EMBL/GenBank/DDBJ databases">
        <authorList>
            <person name="DeShazer D."/>
            <person name="Woods D.E."/>
            <person name="Nierman W.C."/>
        </authorList>
    </citation>
    <scope>NUCLEOTIDE SEQUENCE [LARGE SCALE GENOMIC DNA]</scope>
    <source>
        <strain evidence="3 4">NCTC 10229</strain>
    </source>
</reference>
<dbReference type="InterPro" id="IPR043142">
    <property type="entry name" value="PapC-like_C_sf"/>
</dbReference>
<accession>A2SAG7</accession>
<dbReference type="GO" id="GO:0009279">
    <property type="term" value="C:cell outer membrane"/>
    <property type="evidence" value="ECO:0007669"/>
    <property type="project" value="TreeGrafter"/>
</dbReference>
<organism evidence="3 4">
    <name type="scientific">Burkholderia mallei (strain NCTC 10229)</name>
    <dbReference type="NCBI Taxonomy" id="412022"/>
    <lineage>
        <taxon>Bacteria</taxon>
        <taxon>Pseudomonadati</taxon>
        <taxon>Pseudomonadota</taxon>
        <taxon>Betaproteobacteria</taxon>
        <taxon>Burkholderiales</taxon>
        <taxon>Burkholderiaceae</taxon>
        <taxon>Burkholderia</taxon>
        <taxon>pseudomallei group</taxon>
    </lineage>
</organism>
<dbReference type="Pfam" id="PF00577">
    <property type="entry name" value="Usher"/>
    <property type="match status" value="2"/>
</dbReference>
<dbReference type="PANTHER" id="PTHR30451">
    <property type="entry name" value="OUTER MEMBRANE USHER PROTEIN"/>
    <property type="match status" value="1"/>
</dbReference>
<evidence type="ECO:0000313" key="4">
    <source>
        <dbReference type="Proteomes" id="UP000002283"/>
    </source>
</evidence>
<feature type="region of interest" description="Disordered" evidence="1">
    <location>
        <begin position="192"/>
        <end position="243"/>
    </location>
</feature>
<feature type="region of interest" description="Disordered" evidence="1">
    <location>
        <begin position="37"/>
        <end position="58"/>
    </location>
</feature>
<dbReference type="EMBL" id="CP000546">
    <property type="protein sequence ID" value="ABN01528.1"/>
    <property type="molecule type" value="Genomic_DNA"/>
</dbReference>
<dbReference type="InterPro" id="IPR025949">
    <property type="entry name" value="PapC-like_C"/>
</dbReference>
<proteinExistence type="predicted"/>
<evidence type="ECO:0000313" key="3">
    <source>
        <dbReference type="EMBL" id="ABN01528.1"/>
    </source>
</evidence>
<dbReference type="Gene3D" id="2.60.40.2070">
    <property type="match status" value="1"/>
</dbReference>
<dbReference type="HOGENOM" id="CLU_009120_6_0_4"/>
<feature type="compositionally biased region" description="Pro residues" evidence="1">
    <location>
        <begin position="195"/>
        <end position="205"/>
    </location>
</feature>
<sequence>MPTVRLAHLSTDLGRHRRFVGLTTTLAAATFAASAASGDARAQRAPAQAGDASADAGARTAPARLPALTAMSARIPGEHVLIGATAPATSGGRPAAPADAAVARATTAQAMARERRDGAAAPMPGGPVSIAATWPSVPLSPSFASVPSLPSSPASSASSVSSVPSVSAISAVSTASSASPALPVSPRLFASPSLPASPTPPPAPGASPRSAASSAARTMLAEAAAPPARSALPGPTTSLPVPGADATVPASDLYLGVSLNGQPTRLIVHFVVADGRFYASQDDLNDIGVATSRLRQPANALIALDALDGLRYRYDAARQTIDLDAPDSLRIPHTFDTRALAPTVPASAGRGVVLNYDLYAQTADRASAALWHEARYFDPAGVFSSTGVAYLQHGGQRYTRYDTSWSMSDPKSLTTTQFGDTISSSLAWTRSLRVADLQWRSNFALRPDLVTFPVPALAGTAVVPSTVDLYVNGVRQFSGDVPSGPFVINSVPSITGAGNATVVTRDALGRTIATSLPLYIDTRMLAPGLASYSVEAGFLRRAWGLRSFDYAPRPAVSATARYGVSERLTVEAHAEATPGLYNAGAGALVRLGGAGVASASAAQSAGRLAGTQAGLGYQLVLPRFSIDAQTLRAFGQYGDLAARDGTPVASATDRVTLSLPFIRSQTFAISYIGLRYPGLQTARIGSVSYSVNVGNLASINVSAFQDFHQHDSRGVFVSLNVALGNRTSVNANVGQQNGKTVYNVNAMRAPDYGGGFGWSAQTGDAGGVRYGQAQARYLGRSGEVAALAQTIAGHQNAALDVAGAVVLMDGRALLTRRIDDGFALVSTDASPGVPVLHENRLIGTTDRNGYLLIPDLNAYQNNRIGIDTLKLPLDARVSDTIRNVVPQSRSGVLAHFAIAREQSASIVLEDASGAPLPAGLSVSHRESGASTIVGYDGLTFVTGLAAANHLEITGHGKRCAVAFDYVRPADGTPPTIGPLVCDLK</sequence>
<dbReference type="Proteomes" id="UP000002283">
    <property type="component" value="Chromosome I"/>
</dbReference>
<gene>
    <name evidence="3" type="ordered locus">BMA10229_A2992</name>
</gene>
<name>A2SAG7_BURM9</name>
<dbReference type="Pfam" id="PF13953">
    <property type="entry name" value="PapC_C"/>
    <property type="match status" value="1"/>
</dbReference>
<dbReference type="Gene3D" id="2.60.40.2610">
    <property type="entry name" value="Outer membrane usher protein FimD, plug domain"/>
    <property type="match status" value="1"/>
</dbReference>
<dbReference type="GO" id="GO:0015473">
    <property type="term" value="F:fimbrial usher porin activity"/>
    <property type="evidence" value="ECO:0007669"/>
    <property type="project" value="InterPro"/>
</dbReference>